<feature type="transmembrane region" description="Helical" evidence="5">
    <location>
        <begin position="64"/>
        <end position="82"/>
    </location>
</feature>
<evidence type="ECO:0000256" key="3">
    <source>
        <dbReference type="ARBA" id="ARBA00022989"/>
    </source>
</evidence>
<comment type="subcellular location">
    <subcellularLocation>
        <location evidence="1">Membrane</location>
        <topology evidence="1">Multi-pass membrane protein</topology>
    </subcellularLocation>
</comment>
<accession>A0A6J6BYD4</accession>
<feature type="transmembrane region" description="Helical" evidence="5">
    <location>
        <begin position="33"/>
        <end position="52"/>
    </location>
</feature>
<keyword evidence="4 5" id="KW-0472">Membrane</keyword>
<dbReference type="PANTHER" id="PTHR32322:SF9">
    <property type="entry name" value="AMINO-ACID METABOLITE EFFLUX PUMP-RELATED"/>
    <property type="match status" value="1"/>
</dbReference>
<feature type="transmembrane region" description="Helical" evidence="5">
    <location>
        <begin position="94"/>
        <end position="113"/>
    </location>
</feature>
<protein>
    <submittedName>
        <fullName evidence="7">Unannotated protein</fullName>
    </submittedName>
</protein>
<dbReference type="PANTHER" id="PTHR32322">
    <property type="entry name" value="INNER MEMBRANE TRANSPORTER"/>
    <property type="match status" value="1"/>
</dbReference>
<feature type="transmembrane region" description="Helical" evidence="5">
    <location>
        <begin position="125"/>
        <end position="144"/>
    </location>
</feature>
<dbReference type="GO" id="GO:0016020">
    <property type="term" value="C:membrane"/>
    <property type="evidence" value="ECO:0007669"/>
    <property type="project" value="UniProtKB-SubCell"/>
</dbReference>
<dbReference type="InterPro" id="IPR050638">
    <property type="entry name" value="AA-Vitamin_Transporters"/>
</dbReference>
<feature type="transmembrane region" description="Helical" evidence="5">
    <location>
        <begin position="150"/>
        <end position="169"/>
    </location>
</feature>
<organism evidence="7">
    <name type="scientific">freshwater metagenome</name>
    <dbReference type="NCBI Taxonomy" id="449393"/>
    <lineage>
        <taxon>unclassified sequences</taxon>
        <taxon>metagenomes</taxon>
        <taxon>ecological metagenomes</taxon>
    </lineage>
</organism>
<gene>
    <name evidence="7" type="ORF">UFOPK1410_00806</name>
    <name evidence="8" type="ORF">UFOPK1855_00547</name>
</gene>
<sequence>MSRKGLLLFLIAGIAWGIPYFFIKIAVTDFSGEFIILARVVIGAAVLVPLAIRAKAFIPALKAWKPVLAFALFEMAGPWWLITHAEDGHIDSGLVGLLIATVPFMAMAVTYYYLGDRSVAHPKNILGLVIGFAGIIALVGIDVFTQNLELVWVGAVLLAAVGYAVAPAITTKNSPNVDTMGVIAVSMLFTAVIYVVPALMNPLAEGVTTPKFESWMSLLVLGVVSSAIAFVVFFALMREIALSRASLITYVNTAVAFALGIAFAGEPITLGMLVGFPLVIVGSFFASRNHSRISEKQQ</sequence>
<evidence type="ECO:0000256" key="5">
    <source>
        <dbReference type="SAM" id="Phobius"/>
    </source>
</evidence>
<feature type="transmembrane region" description="Helical" evidence="5">
    <location>
        <begin position="270"/>
        <end position="287"/>
    </location>
</feature>
<feature type="transmembrane region" description="Helical" evidence="5">
    <location>
        <begin position="181"/>
        <end position="200"/>
    </location>
</feature>
<dbReference type="Pfam" id="PF00892">
    <property type="entry name" value="EamA"/>
    <property type="match status" value="2"/>
</dbReference>
<keyword evidence="3 5" id="KW-1133">Transmembrane helix</keyword>
<feature type="domain" description="EamA" evidence="6">
    <location>
        <begin position="4"/>
        <end position="138"/>
    </location>
</feature>
<feature type="domain" description="EamA" evidence="6">
    <location>
        <begin position="152"/>
        <end position="287"/>
    </location>
</feature>
<dbReference type="EMBL" id="CAEZSH010000105">
    <property type="protein sequence ID" value="CAB4543253.1"/>
    <property type="molecule type" value="Genomic_DNA"/>
</dbReference>
<evidence type="ECO:0000256" key="4">
    <source>
        <dbReference type="ARBA" id="ARBA00023136"/>
    </source>
</evidence>
<evidence type="ECO:0000259" key="6">
    <source>
        <dbReference type="Pfam" id="PF00892"/>
    </source>
</evidence>
<evidence type="ECO:0000313" key="7">
    <source>
        <dbReference type="EMBL" id="CAB4543253.1"/>
    </source>
</evidence>
<dbReference type="InterPro" id="IPR037185">
    <property type="entry name" value="EmrE-like"/>
</dbReference>
<feature type="transmembrane region" description="Helical" evidence="5">
    <location>
        <begin position="247"/>
        <end position="264"/>
    </location>
</feature>
<reference evidence="7" key="1">
    <citation type="submission" date="2020-05" db="EMBL/GenBank/DDBJ databases">
        <authorList>
            <person name="Chiriac C."/>
            <person name="Salcher M."/>
            <person name="Ghai R."/>
            <person name="Kavagutti S V."/>
        </authorList>
    </citation>
    <scope>NUCLEOTIDE SEQUENCE</scope>
</reference>
<dbReference type="SUPFAM" id="SSF103481">
    <property type="entry name" value="Multidrug resistance efflux transporter EmrE"/>
    <property type="match status" value="2"/>
</dbReference>
<evidence type="ECO:0000313" key="8">
    <source>
        <dbReference type="EMBL" id="CAB4613289.1"/>
    </source>
</evidence>
<evidence type="ECO:0000256" key="1">
    <source>
        <dbReference type="ARBA" id="ARBA00004141"/>
    </source>
</evidence>
<dbReference type="InterPro" id="IPR000620">
    <property type="entry name" value="EamA_dom"/>
</dbReference>
<feature type="transmembrane region" description="Helical" evidence="5">
    <location>
        <begin position="215"/>
        <end position="235"/>
    </location>
</feature>
<evidence type="ECO:0000256" key="2">
    <source>
        <dbReference type="ARBA" id="ARBA00022692"/>
    </source>
</evidence>
<keyword evidence="2 5" id="KW-0812">Transmembrane</keyword>
<name>A0A6J6BYD4_9ZZZZ</name>
<proteinExistence type="predicted"/>
<dbReference type="AlphaFoldDB" id="A0A6J6BYD4"/>
<dbReference type="EMBL" id="CAEZUW010000072">
    <property type="protein sequence ID" value="CAB4613289.1"/>
    <property type="molecule type" value="Genomic_DNA"/>
</dbReference>